<dbReference type="Proteomes" id="UP001418444">
    <property type="component" value="Unassembled WGS sequence"/>
</dbReference>
<dbReference type="PANTHER" id="PTHR45527:SF1">
    <property type="entry name" value="FATTY ACID SYNTHASE"/>
    <property type="match status" value="1"/>
</dbReference>
<dbReference type="PROSITE" id="PS50075">
    <property type="entry name" value="CARRIER"/>
    <property type="match status" value="1"/>
</dbReference>
<accession>A0ABP7PUY4</accession>
<dbReference type="Pfam" id="PF00550">
    <property type="entry name" value="PP-binding"/>
    <property type="match status" value="1"/>
</dbReference>
<organism evidence="5 6">
    <name type="scientific">Gordonia caeni</name>
    <dbReference type="NCBI Taxonomy" id="1007097"/>
    <lineage>
        <taxon>Bacteria</taxon>
        <taxon>Bacillati</taxon>
        <taxon>Actinomycetota</taxon>
        <taxon>Actinomycetes</taxon>
        <taxon>Mycobacteriales</taxon>
        <taxon>Gordoniaceae</taxon>
        <taxon>Gordonia</taxon>
    </lineage>
</organism>
<dbReference type="Gene3D" id="3.40.50.12780">
    <property type="entry name" value="N-terminal domain of ligase-like"/>
    <property type="match status" value="1"/>
</dbReference>
<comment type="caution">
    <text evidence="5">The sequence shown here is derived from an EMBL/GenBank/DDBJ whole genome shotgun (WGS) entry which is preliminary data.</text>
</comment>
<evidence type="ECO:0000313" key="6">
    <source>
        <dbReference type="Proteomes" id="UP001418444"/>
    </source>
</evidence>
<dbReference type="InterPro" id="IPR006162">
    <property type="entry name" value="Ppantetheine_attach_site"/>
</dbReference>
<keyword evidence="2" id="KW-0596">Phosphopantetheine</keyword>
<dbReference type="InterPro" id="IPR009081">
    <property type="entry name" value="PP-bd_ACP"/>
</dbReference>
<protein>
    <recommendedName>
        <fullName evidence="4">Carrier domain-containing protein</fullName>
    </recommendedName>
</protein>
<dbReference type="Gene3D" id="3.40.50.1820">
    <property type="entry name" value="alpha/beta hydrolase"/>
    <property type="match status" value="1"/>
</dbReference>
<dbReference type="Gene3D" id="1.10.1200.10">
    <property type="entry name" value="ACP-like"/>
    <property type="match status" value="1"/>
</dbReference>
<dbReference type="SUPFAM" id="SSF56801">
    <property type="entry name" value="Acetyl-CoA synthetase-like"/>
    <property type="match status" value="1"/>
</dbReference>
<dbReference type="InterPro" id="IPR029058">
    <property type="entry name" value="AB_hydrolase_fold"/>
</dbReference>
<dbReference type="PANTHER" id="PTHR45527">
    <property type="entry name" value="NONRIBOSOMAL PEPTIDE SYNTHETASE"/>
    <property type="match status" value="1"/>
</dbReference>
<dbReference type="InterPro" id="IPR042099">
    <property type="entry name" value="ANL_N_sf"/>
</dbReference>
<dbReference type="PROSITE" id="PS00455">
    <property type="entry name" value="AMP_BINDING"/>
    <property type="match status" value="1"/>
</dbReference>
<dbReference type="Pfam" id="PF00501">
    <property type="entry name" value="AMP-binding"/>
    <property type="match status" value="2"/>
</dbReference>
<dbReference type="InterPro" id="IPR036736">
    <property type="entry name" value="ACP-like_sf"/>
</dbReference>
<proteinExistence type="predicted"/>
<keyword evidence="6" id="KW-1185">Reference proteome</keyword>
<dbReference type="EMBL" id="BAAAZW010000017">
    <property type="protein sequence ID" value="GAA3971650.1"/>
    <property type="molecule type" value="Genomic_DNA"/>
</dbReference>
<dbReference type="PROSITE" id="PS00012">
    <property type="entry name" value="PHOSPHOPANTETHEINE"/>
    <property type="match status" value="1"/>
</dbReference>
<gene>
    <name evidence="5" type="ORF">GCM10022231_36490</name>
</gene>
<dbReference type="InterPro" id="IPR045851">
    <property type="entry name" value="AMP-bd_C_sf"/>
</dbReference>
<dbReference type="InterPro" id="IPR020845">
    <property type="entry name" value="AMP-binding_CS"/>
</dbReference>
<dbReference type="Pfam" id="PF00975">
    <property type="entry name" value="Thioesterase"/>
    <property type="match status" value="1"/>
</dbReference>
<dbReference type="RefSeq" id="WP_344786235.1">
    <property type="nucleotide sequence ID" value="NZ_BAAAZW010000017.1"/>
</dbReference>
<keyword evidence="3" id="KW-0597">Phosphoprotein</keyword>
<dbReference type="Gene3D" id="3.30.300.30">
    <property type="match status" value="1"/>
</dbReference>
<feature type="domain" description="Carrier" evidence="4">
    <location>
        <begin position="479"/>
        <end position="554"/>
    </location>
</feature>
<sequence>MTSAVTGAATTAGRWLQVAADRGDAVAVRTPEESITFADAGRRTAERARAVAAAVSDGVPVAVETESDVASVLAILAVLCSGRPVIVVDPFLPAERRAHILDRTGARLMSPEDLDGLPASDVPVAPPAADDPAVLIFTSGSTGRPKGVVHGQRSWVNQAHDGRVFLGLGPDDRSAVLLPLSFGAGVDAMLMPLLNGAGLLLWDVRRRTTSGLRDWLAQQSATTVHCTPSLLRSWLADSAPGDRLDDARLLTTCGEPVHATDVAALRETLLPGGVFCSWSGSSEVGNLAFNRFPPERDLPSGVIPVGMPASGKDIRIVDGDGTPVPTGTTGEVVVESDHLSLGYHGEPPVTGRRRLYTGDLGRFDDDGQLHLVGRRDDAIKVRGYLVEPIEVETALRELPWTVDAVVTGDPAAGRLTAHVAVDAARWTPSPAEIRTALGATLAPWMIPRDVVILTELPRTERGKVDRAALPPPAPRTPEPVRGPTEATLLHIWCEVLGLESVGRNEDFVSLGGDSLAAATMLAELRDRWLVDISSAEFAAEPTIAGLGARLDAGHRDRRRAAAAGSLTRLRDGSGTPLFVAAGAGSPAASLLPLVAELGGDEPVYGLQAHGLEQRGRADRSVTAAARRAVREIVSVQPQGPYRLAGYSFGGFVILEAATMLRARGAHVEHVVLLDALFEPEMTGVRAALPDRTGEAEKPGPATGLAARAATAWNRAAMAFLVATAGLWRLPTTLQWTVFWDLGRSLLRKHRPTPYAGPVTLVAATDNHDDPQAWARLATGELTLIRVTGDHHSMLRVPHVRATADALRRALPGPENVR</sequence>
<reference evidence="6" key="1">
    <citation type="journal article" date="2019" name="Int. J. Syst. Evol. Microbiol.">
        <title>The Global Catalogue of Microorganisms (GCM) 10K type strain sequencing project: providing services to taxonomists for standard genome sequencing and annotation.</title>
        <authorList>
            <consortium name="The Broad Institute Genomics Platform"/>
            <consortium name="The Broad Institute Genome Sequencing Center for Infectious Disease"/>
            <person name="Wu L."/>
            <person name="Ma J."/>
        </authorList>
    </citation>
    <scope>NUCLEOTIDE SEQUENCE [LARGE SCALE GENOMIC DNA]</scope>
    <source>
        <strain evidence="6">JCM 16923</strain>
    </source>
</reference>
<evidence type="ECO:0000256" key="3">
    <source>
        <dbReference type="ARBA" id="ARBA00022553"/>
    </source>
</evidence>
<evidence type="ECO:0000256" key="2">
    <source>
        <dbReference type="ARBA" id="ARBA00022450"/>
    </source>
</evidence>
<comment type="cofactor">
    <cofactor evidence="1">
        <name>pantetheine 4'-phosphate</name>
        <dbReference type="ChEBI" id="CHEBI:47942"/>
    </cofactor>
</comment>
<dbReference type="InterPro" id="IPR001031">
    <property type="entry name" value="Thioesterase"/>
</dbReference>
<evidence type="ECO:0000313" key="5">
    <source>
        <dbReference type="EMBL" id="GAA3971650.1"/>
    </source>
</evidence>
<dbReference type="InterPro" id="IPR000873">
    <property type="entry name" value="AMP-dep_synth/lig_dom"/>
</dbReference>
<evidence type="ECO:0000259" key="4">
    <source>
        <dbReference type="PROSITE" id="PS50075"/>
    </source>
</evidence>
<dbReference type="SUPFAM" id="SSF47336">
    <property type="entry name" value="ACP-like"/>
    <property type="match status" value="1"/>
</dbReference>
<dbReference type="InterPro" id="IPR025110">
    <property type="entry name" value="AMP-bd_C"/>
</dbReference>
<dbReference type="InterPro" id="IPR020802">
    <property type="entry name" value="TesA-like"/>
</dbReference>
<dbReference type="SUPFAM" id="SSF53474">
    <property type="entry name" value="alpha/beta-Hydrolases"/>
    <property type="match status" value="1"/>
</dbReference>
<evidence type="ECO:0000256" key="1">
    <source>
        <dbReference type="ARBA" id="ARBA00001957"/>
    </source>
</evidence>
<dbReference type="SMART" id="SM00824">
    <property type="entry name" value="PKS_TE"/>
    <property type="match status" value="1"/>
</dbReference>
<dbReference type="Pfam" id="PF13193">
    <property type="entry name" value="AMP-binding_C"/>
    <property type="match status" value="1"/>
</dbReference>
<name>A0ABP7PUY4_9ACTN</name>